<dbReference type="AlphaFoldDB" id="A0A9X3WQC0"/>
<evidence type="ECO:0000313" key="3">
    <source>
        <dbReference type="EMBL" id="MDC3421429.1"/>
    </source>
</evidence>
<keyword evidence="4" id="KW-1185">Reference proteome</keyword>
<dbReference type="CDD" id="cd13440">
    <property type="entry name" value="CamS_repeat_2"/>
    <property type="match status" value="1"/>
</dbReference>
<keyword evidence="2" id="KW-0732">Signal</keyword>
<gene>
    <name evidence="3" type="ORF">NC661_13715</name>
</gene>
<protein>
    <submittedName>
        <fullName evidence="3">CamS family sex pheromone protein</fullName>
    </submittedName>
</protein>
<name>A0A9X3WQC0_9BACI</name>
<feature type="chain" id="PRO_5040870068" evidence="2">
    <location>
        <begin position="22"/>
        <end position="395"/>
    </location>
</feature>
<dbReference type="CDD" id="cd13441">
    <property type="entry name" value="CamS_repeat_1"/>
    <property type="match status" value="1"/>
</dbReference>
<accession>A0A9X3WQC0</accession>
<proteinExistence type="predicted"/>
<organism evidence="3 4">
    <name type="scientific">Aquibacillus koreensis</name>
    <dbReference type="NCBI Taxonomy" id="279446"/>
    <lineage>
        <taxon>Bacteria</taxon>
        <taxon>Bacillati</taxon>
        <taxon>Bacillota</taxon>
        <taxon>Bacilli</taxon>
        <taxon>Bacillales</taxon>
        <taxon>Bacillaceae</taxon>
        <taxon>Aquibacillus</taxon>
    </lineage>
</organism>
<dbReference type="PIRSF" id="PIRSF012509">
    <property type="entry name" value="CamS"/>
    <property type="match status" value="1"/>
</dbReference>
<dbReference type="Pfam" id="PF07537">
    <property type="entry name" value="CamS"/>
    <property type="match status" value="1"/>
</dbReference>
<dbReference type="Proteomes" id="UP001145072">
    <property type="component" value="Unassembled WGS sequence"/>
</dbReference>
<feature type="signal peptide" evidence="2">
    <location>
        <begin position="1"/>
        <end position="21"/>
    </location>
</feature>
<sequence length="395" mass="45580">MKNIRIVLLVLLMVMTGCAPSFEKQEEVIEENIDETGQETAIIPSYNISDENYRVLLDYKLSKSRGVIVNQVANRLDIDELEEGLRRQSLSYYDPDRYFFQEGQYITEDVLYSWLERNEGKDEEDEEDEEEDLGLNPEIPDLPEDADTEERIEAQRENPKYLSHILEQNYLTKTEDDVVQLGGISIGIAMKSVYRYQTEIGGPNYYKEISMEDMLAEGKDISQQVLDRIRQMEGLTDVPVMIALYREQAHDSLVPGNFVARTGIDAGSSSIGDWETIDEEYMLFPSNEAKEKYPDTWANIEDFESDIGEYFPNYVSVIGKGFYRDQQLQKLTLEIPISFNGKAEVIGFTQYVYGLVREGFQKHYDLEINITSSDNQESLIIREAGEDEPYVHVYH</sequence>
<reference evidence="3" key="1">
    <citation type="submission" date="2022-06" db="EMBL/GenBank/DDBJ databases">
        <title>Aquibacillus sp. a new bacterium isolated from soil saline samples.</title>
        <authorList>
            <person name="Galisteo C."/>
            <person name="De La Haba R."/>
            <person name="Sanchez-Porro C."/>
            <person name="Ventosa A."/>
        </authorList>
    </citation>
    <scope>NUCLEOTIDE SEQUENCE</scope>
    <source>
        <strain evidence="3">JCM 12387</strain>
    </source>
</reference>
<dbReference type="InterPro" id="IPR011426">
    <property type="entry name" value="CamS"/>
</dbReference>
<feature type="compositionally biased region" description="Acidic residues" evidence="1">
    <location>
        <begin position="121"/>
        <end position="133"/>
    </location>
</feature>
<dbReference type="RefSeq" id="WP_259870241.1">
    <property type="nucleotide sequence ID" value="NZ_JAMQJZ010000011.1"/>
</dbReference>
<dbReference type="Gene3D" id="3.10.570.10">
    <property type="entry name" value="sex pheromone staph- cam373 precursor domain"/>
    <property type="match status" value="1"/>
</dbReference>
<dbReference type="EMBL" id="JAMQJZ010000011">
    <property type="protein sequence ID" value="MDC3421429.1"/>
    <property type="molecule type" value="Genomic_DNA"/>
</dbReference>
<feature type="region of interest" description="Disordered" evidence="1">
    <location>
        <begin position="118"/>
        <end position="150"/>
    </location>
</feature>
<evidence type="ECO:0000256" key="2">
    <source>
        <dbReference type="SAM" id="SignalP"/>
    </source>
</evidence>
<dbReference type="PROSITE" id="PS51257">
    <property type="entry name" value="PROKAR_LIPOPROTEIN"/>
    <property type="match status" value="1"/>
</dbReference>
<comment type="caution">
    <text evidence="3">The sequence shown here is derived from an EMBL/GenBank/DDBJ whole genome shotgun (WGS) entry which is preliminary data.</text>
</comment>
<evidence type="ECO:0000313" key="4">
    <source>
        <dbReference type="Proteomes" id="UP001145072"/>
    </source>
</evidence>
<evidence type="ECO:0000256" key="1">
    <source>
        <dbReference type="SAM" id="MobiDB-lite"/>
    </source>
</evidence>